<dbReference type="AlphaFoldDB" id="A0A0F9AY09"/>
<proteinExistence type="predicted"/>
<dbReference type="InterPro" id="IPR007630">
    <property type="entry name" value="RNA_pol_sigma70_r4"/>
</dbReference>
<sequence length="340" mass="39619">MNQTRNINKVIDALLIDFTPKQRKVLEGRFGLRGERQTLQQIGDGLGVTRERIRQIEAQSLDKLKTRVAEEAQWLVDHANDFLEQVGNVRRDDYFVQDVRHVAGIDDTAHVNNKVRFILLITDTPPYLHKETDELESFWYTDDKARREIQKFLEGVVTFFNKHDKEEILEEKIHLKELGDVASHHHVAISKLFDVNSFGDFGLKEWPEIKPKVIRDKAYLVLKKHGEPLHFADIAKLIYKHGLDTKRTHTQTVHNELIKDVRFVLVGRGMYALQEHGFEGGTVREVIDRILREQGPLEPEAVIDLVNKRKILQRNTILLNLQNRNHFHRQGDGRYVVKNT</sequence>
<dbReference type="CDD" id="cd06171">
    <property type="entry name" value="Sigma70_r4"/>
    <property type="match status" value="1"/>
</dbReference>
<feature type="domain" description="HTH HARE-type" evidence="2">
    <location>
        <begin position="212"/>
        <end position="276"/>
    </location>
</feature>
<dbReference type="PRINTS" id="PR00046">
    <property type="entry name" value="SIGMA70FCT"/>
</dbReference>
<dbReference type="InterPro" id="IPR007759">
    <property type="entry name" value="Asxl_HARE-HTH"/>
</dbReference>
<keyword evidence="1" id="KW-0804">Transcription</keyword>
<dbReference type="InterPro" id="IPR013324">
    <property type="entry name" value="RNA_pol_sigma_r3/r4-like"/>
</dbReference>
<dbReference type="Pfam" id="PF04545">
    <property type="entry name" value="Sigma70_r4"/>
    <property type="match status" value="1"/>
</dbReference>
<dbReference type="Gene3D" id="1.10.10.1250">
    <property type="entry name" value="RNA polymerase, subunit delta, N-terminal domain"/>
    <property type="match status" value="1"/>
</dbReference>
<dbReference type="InterPro" id="IPR036388">
    <property type="entry name" value="WH-like_DNA-bd_sf"/>
</dbReference>
<dbReference type="Gene3D" id="1.10.10.10">
    <property type="entry name" value="Winged helix-like DNA-binding domain superfamily/Winged helix DNA-binding domain"/>
    <property type="match status" value="1"/>
</dbReference>
<dbReference type="EMBL" id="LAZR01040522">
    <property type="protein sequence ID" value="KKL14275.1"/>
    <property type="molecule type" value="Genomic_DNA"/>
</dbReference>
<dbReference type="InterPro" id="IPR038087">
    <property type="entry name" value="RNAP_delta_N_dom_sf"/>
</dbReference>
<gene>
    <name evidence="3" type="ORF">LCGC14_2517360</name>
</gene>
<dbReference type="InterPro" id="IPR050239">
    <property type="entry name" value="Sigma-70_RNA_pol_init_factors"/>
</dbReference>
<dbReference type="SUPFAM" id="SSF88659">
    <property type="entry name" value="Sigma3 and sigma4 domains of RNA polymerase sigma factors"/>
    <property type="match status" value="1"/>
</dbReference>
<accession>A0A0F9AY09</accession>
<dbReference type="Pfam" id="PF05066">
    <property type="entry name" value="HARE-HTH"/>
    <property type="match status" value="1"/>
</dbReference>
<organism evidence="3">
    <name type="scientific">marine sediment metagenome</name>
    <dbReference type="NCBI Taxonomy" id="412755"/>
    <lineage>
        <taxon>unclassified sequences</taxon>
        <taxon>metagenomes</taxon>
        <taxon>ecological metagenomes</taxon>
    </lineage>
</organism>
<dbReference type="PANTHER" id="PTHR30603">
    <property type="entry name" value="RNA POLYMERASE SIGMA FACTOR RPO"/>
    <property type="match status" value="1"/>
</dbReference>
<dbReference type="PROSITE" id="PS51913">
    <property type="entry name" value="HTH_HARE"/>
    <property type="match status" value="1"/>
</dbReference>
<name>A0A0F9AY09_9ZZZZ</name>
<evidence type="ECO:0000313" key="3">
    <source>
        <dbReference type="EMBL" id="KKL14275.1"/>
    </source>
</evidence>
<dbReference type="PROSITE" id="PS00716">
    <property type="entry name" value="SIGMA70_2"/>
    <property type="match status" value="1"/>
</dbReference>
<dbReference type="PANTHER" id="PTHR30603:SF47">
    <property type="entry name" value="RNA POLYMERASE SIGMA FACTOR SIGD, CHLOROPLASTIC"/>
    <property type="match status" value="1"/>
</dbReference>
<evidence type="ECO:0000259" key="2">
    <source>
        <dbReference type="PROSITE" id="PS51913"/>
    </source>
</evidence>
<reference evidence="3" key="1">
    <citation type="journal article" date="2015" name="Nature">
        <title>Complex archaea that bridge the gap between prokaryotes and eukaryotes.</title>
        <authorList>
            <person name="Spang A."/>
            <person name="Saw J.H."/>
            <person name="Jorgensen S.L."/>
            <person name="Zaremba-Niedzwiedzka K."/>
            <person name="Martijn J."/>
            <person name="Lind A.E."/>
            <person name="van Eijk R."/>
            <person name="Schleper C."/>
            <person name="Guy L."/>
            <person name="Ettema T.J."/>
        </authorList>
    </citation>
    <scope>NUCLEOTIDE SEQUENCE</scope>
</reference>
<dbReference type="GO" id="GO:0003700">
    <property type="term" value="F:DNA-binding transcription factor activity"/>
    <property type="evidence" value="ECO:0007669"/>
    <property type="project" value="InterPro"/>
</dbReference>
<protein>
    <recommendedName>
        <fullName evidence="2">HTH HARE-type domain-containing protein</fullName>
    </recommendedName>
</protein>
<dbReference type="InterPro" id="IPR000943">
    <property type="entry name" value="RNA_pol_sigma70"/>
</dbReference>
<comment type="caution">
    <text evidence="3">The sequence shown here is derived from an EMBL/GenBank/DDBJ whole genome shotgun (WGS) entry which is preliminary data.</text>
</comment>
<dbReference type="GO" id="GO:0006352">
    <property type="term" value="P:DNA-templated transcription initiation"/>
    <property type="evidence" value="ECO:0007669"/>
    <property type="project" value="InterPro"/>
</dbReference>
<evidence type="ECO:0000256" key="1">
    <source>
        <dbReference type="ARBA" id="ARBA00023163"/>
    </source>
</evidence>